<keyword evidence="3" id="KW-0378">Hydrolase</keyword>
<dbReference type="EMBL" id="CP142730">
    <property type="protein sequence ID" value="WUR03481.1"/>
    <property type="molecule type" value="Genomic_DNA"/>
</dbReference>
<dbReference type="KEGG" id="vnx:VNE69_05073"/>
<gene>
    <name evidence="7" type="ORF">VNE69_05073</name>
</gene>
<dbReference type="AlphaFoldDB" id="A0AAX4JCB2"/>
<dbReference type="Proteomes" id="UP001334084">
    <property type="component" value="Chromosome 5"/>
</dbReference>
<dbReference type="PANTHER" id="PTHR12112:SF22">
    <property type="entry name" value="MANGANESE-DEPENDENT INORGANIC PYROPHOSPHATASE-RELATED"/>
    <property type="match status" value="1"/>
</dbReference>
<name>A0AAX4JCB2_9MICR</name>
<dbReference type="InterPro" id="IPR038763">
    <property type="entry name" value="DHH_sf"/>
</dbReference>
<evidence type="ECO:0000256" key="4">
    <source>
        <dbReference type="ARBA" id="ARBA00023211"/>
    </source>
</evidence>
<dbReference type="Pfam" id="PF02833">
    <property type="entry name" value="DHHA2"/>
    <property type="match status" value="1"/>
</dbReference>
<dbReference type="Pfam" id="PF01368">
    <property type="entry name" value="DHH"/>
    <property type="match status" value="1"/>
</dbReference>
<dbReference type="InterPro" id="IPR001667">
    <property type="entry name" value="DDH_dom"/>
</dbReference>
<evidence type="ECO:0000259" key="6">
    <source>
        <dbReference type="Pfam" id="PF02833"/>
    </source>
</evidence>
<dbReference type="InterPro" id="IPR004097">
    <property type="entry name" value="DHHA2"/>
</dbReference>
<feature type="domain" description="DDH" evidence="5">
    <location>
        <begin position="27"/>
        <end position="204"/>
    </location>
</feature>
<dbReference type="Gene3D" id="3.90.1640.10">
    <property type="entry name" value="inorganic pyrophosphatase (n-terminal core)"/>
    <property type="match status" value="1"/>
</dbReference>
<evidence type="ECO:0000259" key="5">
    <source>
        <dbReference type="Pfam" id="PF01368"/>
    </source>
</evidence>
<proteinExistence type="predicted"/>
<dbReference type="GeneID" id="90541297"/>
<evidence type="ECO:0000256" key="3">
    <source>
        <dbReference type="ARBA" id="ARBA00022801"/>
    </source>
</evidence>
<keyword evidence="8" id="KW-1185">Reference proteome</keyword>
<dbReference type="GO" id="GO:0005737">
    <property type="term" value="C:cytoplasm"/>
    <property type="evidence" value="ECO:0007669"/>
    <property type="project" value="InterPro"/>
</dbReference>
<feature type="domain" description="DHHA2" evidence="6">
    <location>
        <begin position="244"/>
        <end position="376"/>
    </location>
</feature>
<dbReference type="GO" id="GO:0016462">
    <property type="term" value="F:pyrophosphatase activity"/>
    <property type="evidence" value="ECO:0007669"/>
    <property type="project" value="InterPro"/>
</dbReference>
<keyword evidence="2" id="KW-0479">Metal-binding</keyword>
<accession>A0AAX4JCB2</accession>
<evidence type="ECO:0000256" key="2">
    <source>
        <dbReference type="ARBA" id="ARBA00022723"/>
    </source>
</evidence>
<protein>
    <submittedName>
        <fullName evidence="7">Exopolyphosphatase (PRUNE)</fullName>
    </submittedName>
</protein>
<dbReference type="PANTHER" id="PTHR12112">
    <property type="entry name" value="BNIP - RELATED"/>
    <property type="match status" value="1"/>
</dbReference>
<evidence type="ECO:0000256" key="1">
    <source>
        <dbReference type="ARBA" id="ARBA00001936"/>
    </source>
</evidence>
<evidence type="ECO:0000313" key="8">
    <source>
        <dbReference type="Proteomes" id="UP001334084"/>
    </source>
</evidence>
<keyword evidence="4" id="KW-0464">Manganese</keyword>
<organism evidence="7 8">
    <name type="scientific">Vairimorpha necatrix</name>
    <dbReference type="NCBI Taxonomy" id="6039"/>
    <lineage>
        <taxon>Eukaryota</taxon>
        <taxon>Fungi</taxon>
        <taxon>Fungi incertae sedis</taxon>
        <taxon>Microsporidia</taxon>
        <taxon>Nosematidae</taxon>
        <taxon>Vairimorpha</taxon>
    </lineage>
</organism>
<reference evidence="7" key="1">
    <citation type="journal article" date="2024" name="BMC Genomics">
        <title>Functional annotation of a divergent genome using sequence and structure-based similarity.</title>
        <authorList>
            <person name="Svedberg D."/>
            <person name="Winiger R.R."/>
            <person name="Berg A."/>
            <person name="Sharma H."/>
            <person name="Tellgren-Roth C."/>
            <person name="Debrunner-Vossbrinck B.A."/>
            <person name="Vossbrinck C.R."/>
            <person name="Barandun J."/>
        </authorList>
    </citation>
    <scope>NUCLEOTIDE SEQUENCE</scope>
    <source>
        <strain evidence="7">Illinois isolate</strain>
    </source>
</reference>
<dbReference type="RefSeq" id="XP_065329626.1">
    <property type="nucleotide sequence ID" value="XM_065473554.1"/>
</dbReference>
<comment type="cofactor">
    <cofactor evidence="1">
        <name>Mn(2+)</name>
        <dbReference type="ChEBI" id="CHEBI:29035"/>
    </cofactor>
</comment>
<sequence>MTELKESLEKFLLKNKNKVQNSHLQICMGNEACDLDSFISSLILAHAINAIFVVNMRKDVFKSKGELIWVCEKYEINIEDLIFLERPLGTFSKEAKAIGTYLLVDDKKIFITDKSIKLILTDHNEPIDELKHCEIEMIIDHHPLTHKISNTNKIYIDTDVGSATTLVSRYLGNDLSKKATIVTKKLKKNKNQLCTQIASLLLIPIIVDTKFLKRRVSTYDIEEYKKLKKLSHLSKKELKNELKNIKKARRNDQYHNTNIILLKDYKSYNSCGYNFGMSVIKYKFEKWIDREAEIIRGFEQNKEGLGLFCKLQSFKNDMGLDFYLVSTKIKNVRTVIILDYPFIKSLADDVGLIRNEYKGMVYYKIEVGVTRKISIPKIIELLKKHDNLINE</sequence>
<evidence type="ECO:0000313" key="7">
    <source>
        <dbReference type="EMBL" id="WUR03481.1"/>
    </source>
</evidence>
<dbReference type="SUPFAM" id="SSF64182">
    <property type="entry name" value="DHH phosphoesterases"/>
    <property type="match status" value="1"/>
</dbReference>